<dbReference type="Pfam" id="PF00903">
    <property type="entry name" value="Glyoxalase"/>
    <property type="match status" value="1"/>
</dbReference>
<gene>
    <name evidence="2" type="ORF">EV195_11816</name>
</gene>
<feature type="domain" description="VOC" evidence="1">
    <location>
        <begin position="4"/>
        <end position="122"/>
    </location>
</feature>
<dbReference type="SUPFAM" id="SSF54593">
    <property type="entry name" value="Glyoxalase/Bleomycin resistance protein/Dihydroxybiphenyl dioxygenase"/>
    <property type="match status" value="1"/>
</dbReference>
<proteinExistence type="predicted"/>
<dbReference type="Gene3D" id="3.10.180.10">
    <property type="entry name" value="2,3-Dihydroxybiphenyl 1,2-Dioxygenase, domain 1"/>
    <property type="match status" value="1"/>
</dbReference>
<organism evidence="2 3">
    <name type="scientific">Tenacibaculum skagerrakense</name>
    <dbReference type="NCBI Taxonomy" id="186571"/>
    <lineage>
        <taxon>Bacteria</taxon>
        <taxon>Pseudomonadati</taxon>
        <taxon>Bacteroidota</taxon>
        <taxon>Flavobacteriia</taxon>
        <taxon>Flavobacteriales</taxon>
        <taxon>Flavobacteriaceae</taxon>
        <taxon>Tenacibaculum</taxon>
    </lineage>
</organism>
<evidence type="ECO:0000259" key="1">
    <source>
        <dbReference type="PROSITE" id="PS51819"/>
    </source>
</evidence>
<dbReference type="PANTHER" id="PTHR33993">
    <property type="entry name" value="GLYOXALASE-RELATED"/>
    <property type="match status" value="1"/>
</dbReference>
<dbReference type="RefSeq" id="WP_132796046.1">
    <property type="nucleotide sequence ID" value="NZ_SLXM01000018.1"/>
</dbReference>
<dbReference type="AlphaFoldDB" id="A0A4R2NJB9"/>
<dbReference type="InterPro" id="IPR004360">
    <property type="entry name" value="Glyas_Fos-R_dOase_dom"/>
</dbReference>
<dbReference type="PROSITE" id="PS51819">
    <property type="entry name" value="VOC"/>
    <property type="match status" value="1"/>
</dbReference>
<dbReference type="EMBL" id="SLXM01000018">
    <property type="protein sequence ID" value="TCP21530.1"/>
    <property type="molecule type" value="Genomic_DNA"/>
</dbReference>
<protein>
    <recommendedName>
        <fullName evidence="1">VOC domain-containing protein</fullName>
    </recommendedName>
</protein>
<dbReference type="Proteomes" id="UP000294564">
    <property type="component" value="Unassembled WGS sequence"/>
</dbReference>
<keyword evidence="3" id="KW-1185">Reference proteome</keyword>
<dbReference type="InterPro" id="IPR029068">
    <property type="entry name" value="Glyas_Bleomycin-R_OHBP_Dase"/>
</dbReference>
<accession>A0A4R2NJB9</accession>
<evidence type="ECO:0000313" key="2">
    <source>
        <dbReference type="EMBL" id="TCP21530.1"/>
    </source>
</evidence>
<reference evidence="2 3" key="1">
    <citation type="submission" date="2019-03" db="EMBL/GenBank/DDBJ databases">
        <title>Genomic Encyclopedia of Type Strains, Phase IV (KMG-IV): sequencing the most valuable type-strain genomes for metagenomic binning, comparative biology and taxonomic classification.</title>
        <authorList>
            <person name="Goeker M."/>
        </authorList>
    </citation>
    <scope>NUCLEOTIDE SEQUENCE [LARGE SCALE GENOMIC DNA]</scope>
    <source>
        <strain evidence="2 3">DSM 14836</strain>
    </source>
</reference>
<dbReference type="CDD" id="cd07247">
    <property type="entry name" value="SgaA_N_like"/>
    <property type="match status" value="1"/>
</dbReference>
<name>A0A4R2NJB9_9FLAO</name>
<sequence length="127" mass="14332">MKNKLTHFAIHIDDIERAKSFYDGVFDWGFNSYGQNDFLQIKADKTENGELIGALQSREYSPVPEKLIGLECTIGVENVDEIIERVKNNGGKILMPKTAIPYVGWIAKFLDTEGNLICGMQYDNSAR</sequence>
<dbReference type="OrthoDB" id="9804235at2"/>
<dbReference type="InterPro" id="IPR052164">
    <property type="entry name" value="Anthracycline_SecMetBiosynth"/>
</dbReference>
<comment type="caution">
    <text evidence="2">The sequence shown here is derived from an EMBL/GenBank/DDBJ whole genome shotgun (WGS) entry which is preliminary data.</text>
</comment>
<dbReference type="InterPro" id="IPR037523">
    <property type="entry name" value="VOC_core"/>
</dbReference>
<evidence type="ECO:0000313" key="3">
    <source>
        <dbReference type="Proteomes" id="UP000294564"/>
    </source>
</evidence>
<dbReference type="PANTHER" id="PTHR33993:SF2">
    <property type="entry name" value="VOC DOMAIN-CONTAINING PROTEIN"/>
    <property type="match status" value="1"/>
</dbReference>